<evidence type="ECO:0000313" key="2">
    <source>
        <dbReference type="Proteomes" id="UP000051063"/>
    </source>
</evidence>
<dbReference type="EMBL" id="LJJB01000013">
    <property type="protein sequence ID" value="KQL43898.1"/>
    <property type="molecule type" value="Genomic_DNA"/>
</dbReference>
<protein>
    <submittedName>
        <fullName evidence="1">Uncharacterized protein</fullName>
    </submittedName>
</protein>
<name>A0ABR5N0D0_BRECH</name>
<dbReference type="Proteomes" id="UP000051063">
    <property type="component" value="Unassembled WGS sequence"/>
</dbReference>
<dbReference type="RefSeq" id="WP_055746468.1">
    <property type="nucleotide sequence ID" value="NZ_LJJB01000013.1"/>
</dbReference>
<dbReference type="Pfam" id="PF22399">
    <property type="entry name" value="DUF6979"/>
    <property type="match status" value="1"/>
</dbReference>
<comment type="caution">
    <text evidence="1">The sequence shown here is derived from an EMBL/GenBank/DDBJ whole genome shotgun (WGS) entry which is preliminary data.</text>
</comment>
<gene>
    <name evidence="1" type="ORF">AN963_20775</name>
</gene>
<evidence type="ECO:0000313" key="1">
    <source>
        <dbReference type="EMBL" id="KQL43898.1"/>
    </source>
</evidence>
<keyword evidence="2" id="KW-1185">Reference proteome</keyword>
<organism evidence="1 2">
    <name type="scientific">Brevibacillus choshinensis</name>
    <dbReference type="NCBI Taxonomy" id="54911"/>
    <lineage>
        <taxon>Bacteria</taxon>
        <taxon>Bacillati</taxon>
        <taxon>Bacillota</taxon>
        <taxon>Bacilli</taxon>
        <taxon>Bacillales</taxon>
        <taxon>Paenibacillaceae</taxon>
        <taxon>Brevibacillus</taxon>
    </lineage>
</organism>
<reference evidence="1 2" key="1">
    <citation type="submission" date="2015-09" db="EMBL/GenBank/DDBJ databases">
        <title>Genome sequencing project for genomic taxonomy and phylogenomics of Bacillus-like bacteria.</title>
        <authorList>
            <person name="Liu B."/>
            <person name="Wang J."/>
            <person name="Zhu Y."/>
            <person name="Liu G."/>
            <person name="Chen Q."/>
            <person name="Chen Z."/>
            <person name="Lan J."/>
            <person name="Che J."/>
            <person name="Ge C."/>
            <person name="Shi H."/>
            <person name="Pan Z."/>
            <person name="Liu X."/>
        </authorList>
    </citation>
    <scope>NUCLEOTIDE SEQUENCE [LARGE SCALE GENOMIC DNA]</scope>
    <source>
        <strain evidence="1 2">DSM 8552</strain>
    </source>
</reference>
<accession>A0ABR5N0D0</accession>
<proteinExistence type="predicted"/>
<dbReference type="InterPro" id="IPR053917">
    <property type="entry name" value="DUF6979"/>
</dbReference>
<sequence length="128" mass="14235">MGRYGEAATNAVNFLHDNIASTPLKAWEMATIKIFGEGTWGQVKGCPRSSFLGLSEEGLIKGVPKGHYTKSQKIKKCVIKAVELIKNNSELADNQSNLWKQVVEGRNISHNFQMDKVISLLKSKFIDL</sequence>